<keyword evidence="2" id="KW-1133">Transmembrane helix</keyword>
<evidence type="ECO:0000256" key="1">
    <source>
        <dbReference type="SAM" id="MobiDB-lite"/>
    </source>
</evidence>
<dbReference type="EMBL" id="JADCKC010000002">
    <property type="protein sequence ID" value="MBE5037424.1"/>
    <property type="molecule type" value="Genomic_DNA"/>
</dbReference>
<accession>A0ABR9R2Q7</accession>
<keyword evidence="2" id="KW-0812">Transmembrane</keyword>
<organism evidence="3 4">
    <name type="scientific">Gemmiger gallinarum</name>
    <dbReference type="NCBI Taxonomy" id="2779354"/>
    <lineage>
        <taxon>Bacteria</taxon>
        <taxon>Bacillati</taxon>
        <taxon>Bacillota</taxon>
        <taxon>Clostridia</taxon>
        <taxon>Eubacteriales</taxon>
        <taxon>Gemmiger</taxon>
    </lineage>
</organism>
<protein>
    <recommendedName>
        <fullName evidence="5">Zinc-finger domain-containing protein</fullName>
    </recommendedName>
</protein>
<dbReference type="RefSeq" id="WP_193500758.1">
    <property type="nucleotide sequence ID" value="NZ_JADCKC010000002.1"/>
</dbReference>
<evidence type="ECO:0000313" key="4">
    <source>
        <dbReference type="Proteomes" id="UP000768567"/>
    </source>
</evidence>
<gene>
    <name evidence="3" type="ORF">INF35_06480</name>
</gene>
<dbReference type="Proteomes" id="UP000768567">
    <property type="component" value="Unassembled WGS sequence"/>
</dbReference>
<name>A0ABR9R2Q7_9FIRM</name>
<evidence type="ECO:0000256" key="2">
    <source>
        <dbReference type="SAM" id="Phobius"/>
    </source>
</evidence>
<comment type="caution">
    <text evidence="3">The sequence shown here is derived from an EMBL/GenBank/DDBJ whole genome shotgun (WGS) entry which is preliminary data.</text>
</comment>
<reference evidence="3 4" key="1">
    <citation type="submission" date="2020-10" db="EMBL/GenBank/DDBJ databases">
        <title>ChiBAC.</title>
        <authorList>
            <person name="Zenner C."/>
            <person name="Hitch T.C.A."/>
            <person name="Clavel T."/>
        </authorList>
    </citation>
    <scope>NUCLEOTIDE SEQUENCE [LARGE SCALE GENOMIC DNA]</scope>
    <source>
        <strain evidence="3 4">DSM 109015</strain>
    </source>
</reference>
<keyword evidence="2" id="KW-0472">Membrane</keyword>
<proteinExistence type="predicted"/>
<evidence type="ECO:0000313" key="3">
    <source>
        <dbReference type="EMBL" id="MBE5037424.1"/>
    </source>
</evidence>
<sequence>MMQNSLVPFDNEKLFDRSGHLTGGGLDAMQNGTLDELGSLEAAEHLSFCDACLSRYTNWLEAMPEKLLAPANDLIPQVQNLMRMRSIRVMTNRYISVAAAVILAFALWQFGAFNLSEGRAQSQAQRLAEGPRFSISLGIKEMFGTVSKTIDDLLNDLQAYAQSGLAQLAEPGRNTNDTNDGGQKSAKGE</sequence>
<keyword evidence="4" id="KW-1185">Reference proteome</keyword>
<evidence type="ECO:0008006" key="5">
    <source>
        <dbReference type="Google" id="ProtNLM"/>
    </source>
</evidence>
<feature type="transmembrane region" description="Helical" evidence="2">
    <location>
        <begin position="94"/>
        <end position="113"/>
    </location>
</feature>
<feature type="region of interest" description="Disordered" evidence="1">
    <location>
        <begin position="168"/>
        <end position="189"/>
    </location>
</feature>
<feature type="compositionally biased region" description="Polar residues" evidence="1">
    <location>
        <begin position="173"/>
        <end position="182"/>
    </location>
</feature>